<evidence type="ECO:0000256" key="1">
    <source>
        <dbReference type="ARBA" id="ARBA00001974"/>
    </source>
</evidence>
<evidence type="ECO:0000313" key="7">
    <source>
        <dbReference type="EMBL" id="CAK7219900.1"/>
    </source>
</evidence>
<dbReference type="EMBL" id="CAWUHB010000018">
    <property type="protein sequence ID" value="CAK7219900.1"/>
    <property type="molecule type" value="Genomic_DNA"/>
</dbReference>
<dbReference type="InterPro" id="IPR036188">
    <property type="entry name" value="FAD/NAD-bd_sf"/>
</dbReference>
<accession>A0ABP0BKC0</accession>
<dbReference type="Pfam" id="PF01266">
    <property type="entry name" value="DAO"/>
    <property type="match status" value="1"/>
</dbReference>
<sequence>MSPTKEDPVLIIGAGTFGLSTAHKLASLGHTNITVLEKDDRVPSRFSGGFDLNKIIRSEYIDPFYTEVALQAIRQWQTNPLYQPHFRQVGFLNVVTGEAKPVVQNALHKYNASVAANPAFNGYLIPCPDATAIHKVAPQFTGDLPGWTGYLNRLAGYAQSSHAMQAVYSACVQLGVKFALGKAGEVDELLYETSLGGKKCTGARTKDGKVYQARTTIVAAGGFVANVLPAIAPQISAVCWGVSHIQLTPEESEQLRGLPVTTVRDIGFFFEPDPATHKLKICYMGGGYTNQKNGLSVPYSTLAESEYVPEEDVRQTRRLLKQVLPHIADRPLIDKHLCWVADTDNSDFIIDFVPGTTDNSLAVLSGDSGHGFKMMPIIGDFAASLLAKGAQELPRWRWREPKVEEGRPKHIAWRATATIDLSSAPRAKL</sequence>
<proteinExistence type="inferred from homology"/>
<keyword evidence="5" id="KW-0560">Oxidoreductase</keyword>
<comment type="cofactor">
    <cofactor evidence="1">
        <name>FAD</name>
        <dbReference type="ChEBI" id="CHEBI:57692"/>
    </cofactor>
</comment>
<dbReference type="PANTHER" id="PTHR10961:SF26">
    <property type="entry name" value="L-SACCHAROPINE OXIDASE"/>
    <property type="match status" value="1"/>
</dbReference>
<dbReference type="Gene3D" id="3.30.9.10">
    <property type="entry name" value="D-Amino Acid Oxidase, subunit A, domain 2"/>
    <property type="match status" value="1"/>
</dbReference>
<evidence type="ECO:0000256" key="5">
    <source>
        <dbReference type="ARBA" id="ARBA00023002"/>
    </source>
</evidence>
<evidence type="ECO:0000313" key="8">
    <source>
        <dbReference type="Proteomes" id="UP001642405"/>
    </source>
</evidence>
<comment type="caution">
    <text evidence="7">The sequence shown here is derived from an EMBL/GenBank/DDBJ whole genome shotgun (WGS) entry which is preliminary data.</text>
</comment>
<organism evidence="7 8">
    <name type="scientific">Sporothrix curviconia</name>
    <dbReference type="NCBI Taxonomy" id="1260050"/>
    <lineage>
        <taxon>Eukaryota</taxon>
        <taxon>Fungi</taxon>
        <taxon>Dikarya</taxon>
        <taxon>Ascomycota</taxon>
        <taxon>Pezizomycotina</taxon>
        <taxon>Sordariomycetes</taxon>
        <taxon>Sordariomycetidae</taxon>
        <taxon>Ophiostomatales</taxon>
        <taxon>Ophiostomataceae</taxon>
        <taxon>Sporothrix</taxon>
    </lineage>
</organism>
<dbReference type="Gene3D" id="3.50.50.60">
    <property type="entry name" value="FAD/NAD(P)-binding domain"/>
    <property type="match status" value="1"/>
</dbReference>
<evidence type="ECO:0000256" key="2">
    <source>
        <dbReference type="ARBA" id="ARBA00010989"/>
    </source>
</evidence>
<gene>
    <name evidence="7" type="ORF">SCUCBS95973_003977</name>
</gene>
<evidence type="ECO:0000256" key="4">
    <source>
        <dbReference type="ARBA" id="ARBA00022827"/>
    </source>
</evidence>
<evidence type="ECO:0000256" key="3">
    <source>
        <dbReference type="ARBA" id="ARBA00022630"/>
    </source>
</evidence>
<keyword evidence="3" id="KW-0285">Flavoprotein</keyword>
<evidence type="ECO:0000259" key="6">
    <source>
        <dbReference type="Pfam" id="PF01266"/>
    </source>
</evidence>
<protein>
    <recommendedName>
        <fullName evidence="6">FAD dependent oxidoreductase domain-containing protein</fullName>
    </recommendedName>
</protein>
<dbReference type="SUPFAM" id="SSF51905">
    <property type="entry name" value="FAD/NAD(P)-binding domain"/>
    <property type="match status" value="1"/>
</dbReference>
<feature type="domain" description="FAD dependent oxidoreductase" evidence="6">
    <location>
        <begin position="9"/>
        <end position="384"/>
    </location>
</feature>
<reference evidence="7 8" key="1">
    <citation type="submission" date="2024-01" db="EMBL/GenBank/DDBJ databases">
        <authorList>
            <person name="Allen C."/>
            <person name="Tagirdzhanova G."/>
        </authorList>
    </citation>
    <scope>NUCLEOTIDE SEQUENCE [LARGE SCALE GENOMIC DNA]</scope>
</reference>
<dbReference type="InterPro" id="IPR045170">
    <property type="entry name" value="MTOX"/>
</dbReference>
<dbReference type="InterPro" id="IPR006076">
    <property type="entry name" value="FAD-dep_OxRdtase"/>
</dbReference>
<keyword evidence="8" id="KW-1185">Reference proteome</keyword>
<dbReference type="Proteomes" id="UP001642405">
    <property type="component" value="Unassembled WGS sequence"/>
</dbReference>
<dbReference type="PANTHER" id="PTHR10961">
    <property type="entry name" value="PEROXISOMAL SARCOSINE OXIDASE"/>
    <property type="match status" value="1"/>
</dbReference>
<comment type="similarity">
    <text evidence="2">Belongs to the MSOX/MTOX family.</text>
</comment>
<keyword evidence="4" id="KW-0274">FAD</keyword>
<name>A0ABP0BKC0_9PEZI</name>